<dbReference type="KEGG" id="clec:106670441"/>
<keyword evidence="3" id="KW-0393">Immunoglobulin domain</keyword>
<feature type="region of interest" description="Disordered" evidence="4">
    <location>
        <begin position="821"/>
        <end position="849"/>
    </location>
</feature>
<accession>A0A8I6SVK2</accession>
<dbReference type="GO" id="GO:0007156">
    <property type="term" value="P:homophilic cell adhesion via plasma membrane adhesion molecules"/>
    <property type="evidence" value="ECO:0007669"/>
    <property type="project" value="TreeGrafter"/>
</dbReference>
<name>A0A8I6SVK2_CIMLE</name>
<evidence type="ECO:0000256" key="3">
    <source>
        <dbReference type="ARBA" id="ARBA00023319"/>
    </source>
</evidence>
<feature type="domain" description="Ig-like" evidence="5">
    <location>
        <begin position="9"/>
        <end position="102"/>
    </location>
</feature>
<dbReference type="InterPro" id="IPR013783">
    <property type="entry name" value="Ig-like_fold"/>
</dbReference>
<dbReference type="Pfam" id="PF07679">
    <property type="entry name" value="I-set"/>
    <property type="match status" value="8"/>
</dbReference>
<feature type="domain" description="Ig-like" evidence="5">
    <location>
        <begin position="541"/>
        <end position="635"/>
    </location>
</feature>
<evidence type="ECO:0000313" key="6">
    <source>
        <dbReference type="EnsemblMetazoa" id="XP_024086206.1"/>
    </source>
</evidence>
<dbReference type="SMART" id="SM00409">
    <property type="entry name" value="IG"/>
    <property type="match status" value="8"/>
</dbReference>
<keyword evidence="7" id="KW-1185">Reference proteome</keyword>
<feature type="compositionally biased region" description="Acidic residues" evidence="4">
    <location>
        <begin position="836"/>
        <end position="849"/>
    </location>
</feature>
<feature type="domain" description="Ig-like" evidence="5">
    <location>
        <begin position="437"/>
        <end position="531"/>
    </location>
</feature>
<dbReference type="Proteomes" id="UP000494040">
    <property type="component" value="Unassembled WGS sequence"/>
</dbReference>
<feature type="domain" description="Ig-like" evidence="5">
    <location>
        <begin position="326"/>
        <end position="425"/>
    </location>
</feature>
<evidence type="ECO:0000313" key="7">
    <source>
        <dbReference type="Proteomes" id="UP000494040"/>
    </source>
</evidence>
<dbReference type="SUPFAM" id="SSF48726">
    <property type="entry name" value="Immunoglobulin"/>
    <property type="match status" value="8"/>
</dbReference>
<dbReference type="InterPro" id="IPR050958">
    <property type="entry name" value="Cell_Adh-Cytoskel_Orgn"/>
</dbReference>
<dbReference type="FunFam" id="2.60.40.10:FF:000032">
    <property type="entry name" value="palladin isoform X1"/>
    <property type="match status" value="1"/>
</dbReference>
<dbReference type="InterPro" id="IPR007110">
    <property type="entry name" value="Ig-like_dom"/>
</dbReference>
<sequence>MGVAEDFAPSFTQKPQLRQEDEGNRLVFECKVNSSPKPEVTWFRSETKLVEDNRTAIKVQPIGTNLFLVVLELDDVIESDAGLYKVKAKNKLGEVAASINLNFSPVDEPRERQIDGIAPTFSKKPTIRQEDDGKRLLFECRIQADPRPTVTWSHSGIEVKQDARHKLILENDGHSYFATLEIENVTVEDAGKYKVMAKNELGESNATISLNFDSDEAPVPENGIKPTFTERPLIRQSDSGSEITIECRLVGEPKPSVIWYQGDKIIKETNRVKLLLELDQKLYYLAKLVIKDIKNSDGGVYRVIASNKHGEATATVNLNFEGGDKPKIQDAKPPRFPKKPTIHQEGDILVMECLLEANPVPDIIWYQGDTVILDSTRIRMSKRATGKDQYLLKLEISKPTSQDGGNYRCNACNAYGESNANIALNFQGGDDGAGFAPSFTEKPRIIPNDSGTLITMKCTCTAKPRPEVTWLKGTKVVQENSRVSMKVEEREDTYILMLEIKDPIGPDSGTYKCHVKNEFGESNANLNLNIEAETEPEGTAPTFIEKPKIRSEQNGKLVVMDFRVKADPKPDIIWFHEGKSLKETSKLSWKMEEKENTYYIRLELKDPGIQDSGVYKCNIKNICGELNANLTLNIEVIPVIKEAPKTVTISKTNTVVIECRIQSVFEPKCVWFKGATTLKEDSTHKVNVSHVKEGEYAVKLEINPASPADKGTYKLVAKNEKGETQTTIDVILPPSVEPPAFAQKLTDATTVEGQTTRFVCSFVSVEKSLKIVWYKDGSVVRESDVVSTQFDGKTATLIISSTKKDSAGSYKVTATNTGGTVESSASLKVTEKLKEPEDEEEEEEVKEVK</sequence>
<evidence type="ECO:0000256" key="2">
    <source>
        <dbReference type="ARBA" id="ARBA00023157"/>
    </source>
</evidence>
<dbReference type="SMART" id="SM00408">
    <property type="entry name" value="IGc2"/>
    <property type="match status" value="8"/>
</dbReference>
<dbReference type="GO" id="GO:0005886">
    <property type="term" value="C:plasma membrane"/>
    <property type="evidence" value="ECO:0007669"/>
    <property type="project" value="TreeGrafter"/>
</dbReference>
<evidence type="ECO:0000256" key="1">
    <source>
        <dbReference type="ARBA" id="ARBA00022729"/>
    </source>
</evidence>
<dbReference type="PROSITE" id="PS50835">
    <property type="entry name" value="IG_LIKE"/>
    <property type="match status" value="8"/>
</dbReference>
<protein>
    <recommendedName>
        <fullName evidence="5">Ig-like domain-containing protein</fullName>
    </recommendedName>
</protein>
<feature type="domain" description="Ig-like" evidence="5">
    <location>
        <begin position="226"/>
        <end position="319"/>
    </location>
</feature>
<keyword evidence="2" id="KW-1015">Disulfide bond</keyword>
<dbReference type="OrthoDB" id="6618138at2759"/>
<dbReference type="PANTHER" id="PTHR45080:SF8">
    <property type="entry name" value="IG-LIKE DOMAIN-CONTAINING PROTEIN"/>
    <property type="match status" value="1"/>
</dbReference>
<evidence type="ECO:0000259" key="5">
    <source>
        <dbReference type="PROSITE" id="PS50835"/>
    </source>
</evidence>
<dbReference type="InterPro" id="IPR013098">
    <property type="entry name" value="Ig_I-set"/>
</dbReference>
<keyword evidence="1" id="KW-0732">Signal</keyword>
<feature type="domain" description="Ig-like" evidence="5">
    <location>
        <begin position="119"/>
        <end position="209"/>
    </location>
</feature>
<dbReference type="RefSeq" id="XP_024086206.1">
    <property type="nucleotide sequence ID" value="XM_024230438.1"/>
</dbReference>
<dbReference type="FunFam" id="2.60.40.10:FF:000107">
    <property type="entry name" value="Myosin, light chain kinase a"/>
    <property type="match status" value="1"/>
</dbReference>
<dbReference type="OMA" id="DARPKQF"/>
<dbReference type="InterPro" id="IPR003598">
    <property type="entry name" value="Ig_sub2"/>
</dbReference>
<dbReference type="Gene3D" id="2.60.40.10">
    <property type="entry name" value="Immunoglobulins"/>
    <property type="match status" value="8"/>
</dbReference>
<evidence type="ECO:0000256" key="4">
    <source>
        <dbReference type="SAM" id="MobiDB-lite"/>
    </source>
</evidence>
<feature type="domain" description="Ig-like" evidence="5">
    <location>
        <begin position="739"/>
        <end position="828"/>
    </location>
</feature>
<feature type="domain" description="Ig-like" evidence="5">
    <location>
        <begin position="638"/>
        <end position="729"/>
    </location>
</feature>
<proteinExistence type="predicted"/>
<dbReference type="InterPro" id="IPR003599">
    <property type="entry name" value="Ig_sub"/>
</dbReference>
<dbReference type="GeneID" id="106670441"/>
<dbReference type="InterPro" id="IPR036179">
    <property type="entry name" value="Ig-like_dom_sf"/>
</dbReference>
<reference evidence="6" key="1">
    <citation type="submission" date="2022-01" db="UniProtKB">
        <authorList>
            <consortium name="EnsemblMetazoa"/>
        </authorList>
    </citation>
    <scope>IDENTIFICATION</scope>
</reference>
<dbReference type="EnsemblMetazoa" id="XM_024230438.1">
    <property type="protein sequence ID" value="XP_024086206.1"/>
    <property type="gene ID" value="LOC106670441"/>
</dbReference>
<organism evidence="6 7">
    <name type="scientific">Cimex lectularius</name>
    <name type="common">Bed bug</name>
    <name type="synonym">Acanthia lectularia</name>
    <dbReference type="NCBI Taxonomy" id="79782"/>
    <lineage>
        <taxon>Eukaryota</taxon>
        <taxon>Metazoa</taxon>
        <taxon>Ecdysozoa</taxon>
        <taxon>Arthropoda</taxon>
        <taxon>Hexapoda</taxon>
        <taxon>Insecta</taxon>
        <taxon>Pterygota</taxon>
        <taxon>Neoptera</taxon>
        <taxon>Paraneoptera</taxon>
        <taxon>Hemiptera</taxon>
        <taxon>Heteroptera</taxon>
        <taxon>Panheteroptera</taxon>
        <taxon>Cimicomorpha</taxon>
        <taxon>Cimicidae</taxon>
        <taxon>Cimex</taxon>
    </lineage>
</organism>
<dbReference type="PANTHER" id="PTHR45080">
    <property type="entry name" value="CONTACTIN 5"/>
    <property type="match status" value="1"/>
</dbReference>
<dbReference type="AlphaFoldDB" id="A0A8I6SVK2"/>
<dbReference type="FunFam" id="2.60.40.10:FF:000097">
    <property type="entry name" value="Bent, isoform F"/>
    <property type="match status" value="6"/>
</dbReference>